<dbReference type="InterPro" id="IPR045175">
    <property type="entry name" value="M28_fam"/>
</dbReference>
<feature type="domain" description="Endoplasmic reticulum metallopeptidase 1/1-A TM" evidence="18">
    <location>
        <begin position="438"/>
        <end position="651"/>
    </location>
</feature>
<dbReference type="SUPFAM" id="SSF53187">
    <property type="entry name" value="Zn-dependent exopeptidases"/>
    <property type="match status" value="1"/>
</dbReference>
<evidence type="ECO:0000256" key="1">
    <source>
        <dbReference type="ARBA" id="ARBA00001947"/>
    </source>
</evidence>
<feature type="domain" description="Peptidase M28" evidence="16">
    <location>
        <begin position="162"/>
        <end position="361"/>
    </location>
</feature>
<keyword evidence="19" id="KW-1185">Reference proteome</keyword>
<evidence type="ECO:0000256" key="3">
    <source>
        <dbReference type="ARBA" id="ARBA00010918"/>
    </source>
</evidence>
<keyword evidence="11" id="KW-0482">Metalloprotease</keyword>
<dbReference type="InterPro" id="IPR007484">
    <property type="entry name" value="Peptidase_M28"/>
</dbReference>
<dbReference type="GO" id="GO:0046872">
    <property type="term" value="F:metal ion binding"/>
    <property type="evidence" value="ECO:0007669"/>
    <property type="project" value="UniProtKB-KW"/>
</dbReference>
<keyword evidence="7" id="KW-0378">Hydrolase</keyword>
<feature type="transmembrane region" description="Helical" evidence="15">
    <location>
        <begin position="520"/>
        <end position="545"/>
    </location>
</feature>
<feature type="transmembrane region" description="Helical" evidence="15">
    <location>
        <begin position="637"/>
        <end position="655"/>
    </location>
</feature>
<evidence type="ECO:0000256" key="14">
    <source>
        <dbReference type="ARBA" id="ARBA00078796"/>
    </source>
</evidence>
<evidence type="ECO:0000256" key="9">
    <source>
        <dbReference type="ARBA" id="ARBA00022833"/>
    </source>
</evidence>
<keyword evidence="4" id="KW-0645">Protease</keyword>
<feature type="transmembrane region" description="Helical" evidence="15">
    <location>
        <begin position="44"/>
        <end position="62"/>
    </location>
</feature>
<dbReference type="PANTHER" id="PTHR12147:SF11">
    <property type="entry name" value="ENDOPLASMIC RETICULUM METALLOPEPTIDASE 1-B-RELATED"/>
    <property type="match status" value="1"/>
</dbReference>
<sequence>MDTNYLLRKRRHSPIQDRNSPSIFEDYNDEPKIKGSTFNYTISFTNWIFIFSLYILITFCCYQLHIRLPTPKDPTDFVDSFSETRISPFLQELSDVGNKPSGSTNCEFNTYNIIMNKLLTIQEKAQLTQHTIEIETQYATSCFNMPRFDTDGFGLCYKNISNIIAKLTSARGSPSSNKRTSLLINCHFDSWPTSDGGSDDLVQCALMMELLDVLTSSRSRPYPIDIIFLFNGAEESSLLASHAFITSHPWRHSVRAFINLESSGSGGRELLFQAGPGNQWILQAYLNSAIHPHCSVLGQEIFQSGVYPGDTDFRIFRDHGRIPGLDIAFVQNGYWWHTEFDQSKRITPGSLQRAGENVLATVKELIYSPYFNNPAKYGDKKFVFFDILGFTTIVYTMNTAYYFNWFVIICAVIVTAKDILDAGLYNNKNSSKIPKYSSQFLGLLLLHVISFISMILSVFIASKIIEVSNLKMIWYTSYFYSGIFYVIPSLCGILIIYTLFVSPEINITTFQNSLIYFQSLLLLILNILEIASGFLITISLIFSLINKLLQSIYKIIRKKKETNVDPFMITLLTGPIGSIMIIYTLIMILTIFIPIMGRTSGNSEIIIGIFIGITVYFVSGSFLHLLSKTRNRTKSGLIITLISLWCLTIMLLYSLNNKLGPYHYSDDYPTVRRTQIYHTHRQYYDKNSNNSINISQLYVLAQDNRGVMDIPFVNNPTLLPTSNDMLVDIKFDKVNCEGKGKYCDLPYYYPTSSRISDNHIKVATIQENIFEMDTKIKLNRARNINKTYIYDISIQGSGQISIVMSSVDEDDCKVINWRNLDDVMYSESSYAFLTCNGNECGNWNILVKISCGLYDKDMTDLTDDEEVLKEIRNRSSLFKNNNKEKKLKVTVTSHYLHGEKMSTPILDDIKKEIKKRRQLSPNGPWAMTTSSWFTEVVTKYF</sequence>
<dbReference type="InterPro" id="IPR048024">
    <property type="entry name" value="Fxna-like_M28_dom"/>
</dbReference>
<organism evidence="19 20">
    <name type="scientific">Parastrongyloides trichosuri</name>
    <name type="common">Possum-specific nematode worm</name>
    <dbReference type="NCBI Taxonomy" id="131310"/>
    <lineage>
        <taxon>Eukaryota</taxon>
        <taxon>Metazoa</taxon>
        <taxon>Ecdysozoa</taxon>
        <taxon>Nematoda</taxon>
        <taxon>Chromadorea</taxon>
        <taxon>Rhabditida</taxon>
        <taxon>Tylenchina</taxon>
        <taxon>Panagrolaimomorpha</taxon>
        <taxon>Strongyloidoidea</taxon>
        <taxon>Strongyloididae</taxon>
        <taxon>Parastrongyloides</taxon>
    </lineage>
</organism>
<reference evidence="20" key="1">
    <citation type="submission" date="2017-02" db="UniProtKB">
        <authorList>
            <consortium name="WormBaseParasite"/>
        </authorList>
    </citation>
    <scope>IDENTIFICATION</scope>
</reference>
<dbReference type="AlphaFoldDB" id="A0A0N4ZNR5"/>
<keyword evidence="8" id="KW-0256">Endoplasmic reticulum</keyword>
<comment type="cofactor">
    <cofactor evidence="1">
        <name>Zn(2+)</name>
        <dbReference type="ChEBI" id="CHEBI:29105"/>
    </cofactor>
</comment>
<dbReference type="Pfam" id="PF22248">
    <property type="entry name" value="ERMP1_C"/>
    <property type="match status" value="1"/>
</dbReference>
<protein>
    <recommendedName>
        <fullName evidence="14">FXNA-like protease</fullName>
    </recommendedName>
</protein>
<dbReference type="GO" id="GO:0005789">
    <property type="term" value="C:endoplasmic reticulum membrane"/>
    <property type="evidence" value="ECO:0007669"/>
    <property type="project" value="UniProtKB-SubCell"/>
</dbReference>
<evidence type="ECO:0000259" key="16">
    <source>
        <dbReference type="Pfam" id="PF04389"/>
    </source>
</evidence>
<keyword evidence="6" id="KW-0479">Metal-binding</keyword>
<dbReference type="Proteomes" id="UP000038045">
    <property type="component" value="Unplaced"/>
</dbReference>
<evidence type="ECO:0000256" key="2">
    <source>
        <dbReference type="ARBA" id="ARBA00004477"/>
    </source>
</evidence>
<evidence type="ECO:0000256" key="8">
    <source>
        <dbReference type="ARBA" id="ARBA00022824"/>
    </source>
</evidence>
<accession>A0A0N4ZNR5</accession>
<dbReference type="InterPro" id="IPR053974">
    <property type="entry name" value="ERMP1_1-A_TM"/>
</dbReference>
<evidence type="ECO:0000313" key="20">
    <source>
        <dbReference type="WBParaSite" id="PTRK_0001017800.1"/>
    </source>
</evidence>
<feature type="transmembrane region" description="Helical" evidence="15">
    <location>
        <begin position="566"/>
        <end position="593"/>
    </location>
</feature>
<evidence type="ECO:0000256" key="6">
    <source>
        <dbReference type="ARBA" id="ARBA00022723"/>
    </source>
</evidence>
<evidence type="ECO:0000256" key="5">
    <source>
        <dbReference type="ARBA" id="ARBA00022692"/>
    </source>
</evidence>
<evidence type="ECO:0000313" key="19">
    <source>
        <dbReference type="Proteomes" id="UP000038045"/>
    </source>
</evidence>
<name>A0A0N4ZNR5_PARTI</name>
<evidence type="ECO:0000256" key="7">
    <source>
        <dbReference type="ARBA" id="ARBA00022801"/>
    </source>
</evidence>
<dbReference type="FunFam" id="3.40.630.10:FF:000008">
    <property type="entry name" value="Endoplasmic reticulum metallopeptidase 1"/>
    <property type="match status" value="1"/>
</dbReference>
<evidence type="ECO:0000259" key="17">
    <source>
        <dbReference type="Pfam" id="PF22248"/>
    </source>
</evidence>
<dbReference type="GO" id="GO:0008235">
    <property type="term" value="F:metalloexopeptidase activity"/>
    <property type="evidence" value="ECO:0007669"/>
    <property type="project" value="InterPro"/>
</dbReference>
<feature type="domain" description="Endoplasmic reticulum metallopeptidase 1-like C-terminal" evidence="17">
    <location>
        <begin position="669"/>
        <end position="909"/>
    </location>
</feature>
<feature type="transmembrane region" description="Helical" evidence="15">
    <location>
        <begin position="473"/>
        <end position="500"/>
    </location>
</feature>
<evidence type="ECO:0000256" key="4">
    <source>
        <dbReference type="ARBA" id="ARBA00022670"/>
    </source>
</evidence>
<evidence type="ECO:0000256" key="12">
    <source>
        <dbReference type="ARBA" id="ARBA00023136"/>
    </source>
</evidence>
<dbReference type="Gene3D" id="3.40.630.10">
    <property type="entry name" value="Zn peptidases"/>
    <property type="match status" value="1"/>
</dbReference>
<dbReference type="CDD" id="cd03875">
    <property type="entry name" value="M28_Fxna_like"/>
    <property type="match status" value="1"/>
</dbReference>
<dbReference type="WBParaSite" id="PTRK_0001017800.1">
    <property type="protein sequence ID" value="PTRK_0001017800.1"/>
    <property type="gene ID" value="PTRK_0001017800"/>
</dbReference>
<dbReference type="Pfam" id="PF22249">
    <property type="entry name" value="ERMP1-TM"/>
    <property type="match status" value="1"/>
</dbReference>
<keyword evidence="9" id="KW-0862">Zinc</keyword>
<comment type="similarity">
    <text evidence="3">Belongs to the peptidase M28 family.</text>
</comment>
<keyword evidence="5 15" id="KW-0812">Transmembrane</keyword>
<keyword evidence="12 15" id="KW-0472">Membrane</keyword>
<dbReference type="Pfam" id="PF04389">
    <property type="entry name" value="Peptidase_M28"/>
    <property type="match status" value="1"/>
</dbReference>
<feature type="transmembrane region" description="Helical" evidence="15">
    <location>
        <begin position="401"/>
        <end position="420"/>
    </location>
</feature>
<dbReference type="GO" id="GO:0006508">
    <property type="term" value="P:proteolysis"/>
    <property type="evidence" value="ECO:0007669"/>
    <property type="project" value="UniProtKB-KW"/>
</dbReference>
<keyword evidence="13" id="KW-0325">Glycoprotein</keyword>
<evidence type="ECO:0000256" key="13">
    <source>
        <dbReference type="ARBA" id="ARBA00023180"/>
    </source>
</evidence>
<keyword evidence="10 15" id="KW-1133">Transmembrane helix</keyword>
<proteinExistence type="inferred from homology"/>
<feature type="transmembrane region" description="Helical" evidence="15">
    <location>
        <begin position="605"/>
        <end position="625"/>
    </location>
</feature>
<dbReference type="STRING" id="131310.A0A0N4ZNR5"/>
<evidence type="ECO:0000256" key="11">
    <source>
        <dbReference type="ARBA" id="ARBA00023049"/>
    </source>
</evidence>
<comment type="subcellular location">
    <subcellularLocation>
        <location evidence="2">Endoplasmic reticulum membrane</location>
        <topology evidence="2">Multi-pass membrane protein</topology>
    </subcellularLocation>
</comment>
<evidence type="ECO:0000256" key="15">
    <source>
        <dbReference type="SAM" id="Phobius"/>
    </source>
</evidence>
<evidence type="ECO:0000259" key="18">
    <source>
        <dbReference type="Pfam" id="PF22249"/>
    </source>
</evidence>
<feature type="transmembrane region" description="Helical" evidence="15">
    <location>
        <begin position="440"/>
        <end position="461"/>
    </location>
</feature>
<evidence type="ECO:0000256" key="10">
    <source>
        <dbReference type="ARBA" id="ARBA00022989"/>
    </source>
</evidence>
<dbReference type="InterPro" id="IPR053973">
    <property type="entry name" value="ERMP1-like_C"/>
</dbReference>
<dbReference type="PANTHER" id="PTHR12147">
    <property type="entry name" value="METALLOPEPTIDASE M28 FAMILY MEMBER"/>
    <property type="match status" value="1"/>
</dbReference>